<dbReference type="Proteomes" id="UP000014254">
    <property type="component" value="Unassembled WGS sequence"/>
</dbReference>
<organism evidence="1 2">
    <name type="scientific">Mucor circinelloides f. circinelloides (strain 1006PhL)</name>
    <name type="common">Mucormycosis agent</name>
    <name type="synonym">Calyptromyces circinelloides</name>
    <dbReference type="NCBI Taxonomy" id="1220926"/>
    <lineage>
        <taxon>Eukaryota</taxon>
        <taxon>Fungi</taxon>
        <taxon>Fungi incertae sedis</taxon>
        <taxon>Mucoromycota</taxon>
        <taxon>Mucoromycotina</taxon>
        <taxon>Mucoromycetes</taxon>
        <taxon>Mucorales</taxon>
        <taxon>Mucorineae</taxon>
        <taxon>Mucoraceae</taxon>
        <taxon>Mucor</taxon>
    </lineage>
</organism>
<dbReference type="OrthoDB" id="2282487at2759"/>
<evidence type="ECO:0000313" key="1">
    <source>
        <dbReference type="EMBL" id="EPB89161.1"/>
    </source>
</evidence>
<dbReference type="AlphaFoldDB" id="S2JFT6"/>
<dbReference type="VEuPathDB" id="FungiDB:HMPREF1544_04028"/>
<keyword evidence="2" id="KW-1185">Reference proteome</keyword>
<name>S2JFT6_MUCC1</name>
<sequence length="117" mass="13558">MFFFYIYEKGLAAGELASLMNLTWLRELNLANENIPRRTEGKVDDDDNLTENRGRKKLLTADHKRYLEETFGENSSTTIDQAMDSLANNFEGLKVSKQTVRDFMVDEYALSHKEKPF</sequence>
<accession>S2JFT6</accession>
<protein>
    <submittedName>
        <fullName evidence="1">Uncharacterized protein</fullName>
    </submittedName>
</protein>
<dbReference type="EMBL" id="KE123939">
    <property type="protein sequence ID" value="EPB89161.1"/>
    <property type="molecule type" value="Genomic_DNA"/>
</dbReference>
<dbReference type="InParanoid" id="S2JFT6"/>
<proteinExistence type="predicted"/>
<reference evidence="2" key="1">
    <citation type="submission" date="2013-05" db="EMBL/GenBank/DDBJ databases">
        <title>The Genome sequence of Mucor circinelloides f. circinelloides 1006PhL.</title>
        <authorList>
            <consortium name="The Broad Institute Genomics Platform"/>
            <person name="Cuomo C."/>
            <person name="Earl A."/>
            <person name="Findley K."/>
            <person name="Lee S.C."/>
            <person name="Walker B."/>
            <person name="Young S."/>
            <person name="Zeng Q."/>
            <person name="Gargeya S."/>
            <person name="Fitzgerald M."/>
            <person name="Haas B."/>
            <person name="Abouelleil A."/>
            <person name="Allen A.W."/>
            <person name="Alvarado L."/>
            <person name="Arachchi H.M."/>
            <person name="Berlin A.M."/>
            <person name="Chapman S.B."/>
            <person name="Gainer-Dewar J."/>
            <person name="Goldberg J."/>
            <person name="Griggs A."/>
            <person name="Gujja S."/>
            <person name="Hansen M."/>
            <person name="Howarth C."/>
            <person name="Imamovic A."/>
            <person name="Ireland A."/>
            <person name="Larimer J."/>
            <person name="McCowan C."/>
            <person name="Murphy C."/>
            <person name="Pearson M."/>
            <person name="Poon T.W."/>
            <person name="Priest M."/>
            <person name="Roberts A."/>
            <person name="Saif S."/>
            <person name="Shea T."/>
            <person name="Sisk P."/>
            <person name="Sykes S."/>
            <person name="Wortman J."/>
            <person name="Nusbaum C."/>
            <person name="Birren B."/>
        </authorList>
    </citation>
    <scope>NUCLEOTIDE SEQUENCE [LARGE SCALE GENOMIC DNA]</scope>
    <source>
        <strain evidence="2">1006PhL</strain>
    </source>
</reference>
<evidence type="ECO:0000313" key="2">
    <source>
        <dbReference type="Proteomes" id="UP000014254"/>
    </source>
</evidence>
<gene>
    <name evidence="1" type="ORF">HMPREF1544_04028</name>
</gene>